<proteinExistence type="predicted"/>
<keyword evidence="2" id="KW-0732">Signal</keyword>
<dbReference type="Proteomes" id="UP001244787">
    <property type="component" value="Unassembled WGS sequence"/>
</dbReference>
<evidence type="ECO:0000313" key="3">
    <source>
        <dbReference type="EMBL" id="MDN3722937.1"/>
    </source>
</evidence>
<evidence type="ECO:0000256" key="1">
    <source>
        <dbReference type="SAM" id="MobiDB-lite"/>
    </source>
</evidence>
<dbReference type="PROSITE" id="PS51257">
    <property type="entry name" value="PROKAR_LIPOPROTEIN"/>
    <property type="match status" value="1"/>
</dbReference>
<comment type="caution">
    <text evidence="3">The sequence shown here is derived from an EMBL/GenBank/DDBJ whole genome shotgun (WGS) entry which is preliminary data.</text>
</comment>
<evidence type="ECO:0000313" key="4">
    <source>
        <dbReference type="Proteomes" id="UP001244787"/>
    </source>
</evidence>
<accession>A0ABT8DE30</accession>
<organism evidence="3 4">
    <name type="scientific">Aequorivita aurantiaca</name>
    <dbReference type="NCBI Taxonomy" id="3053356"/>
    <lineage>
        <taxon>Bacteria</taxon>
        <taxon>Pseudomonadati</taxon>
        <taxon>Bacteroidota</taxon>
        <taxon>Flavobacteriia</taxon>
        <taxon>Flavobacteriales</taxon>
        <taxon>Flavobacteriaceae</taxon>
        <taxon>Aequorivita</taxon>
    </lineage>
</organism>
<feature type="region of interest" description="Disordered" evidence="1">
    <location>
        <begin position="150"/>
        <end position="172"/>
    </location>
</feature>
<name>A0ABT8DE30_9FLAO</name>
<keyword evidence="4" id="KW-1185">Reference proteome</keyword>
<sequence length="172" mass="18685">MKISKLLLLFVLAVAAVGCNKDDDDNGPAPYQYNKDNLTGTYKLTFYESQDVETVNVSGFDVVTTTTSVGDTFNVNVVFASNNTVSLDGNYRVTETVTQGNQSNTTTYIIDIDNETSGFSVNAAGNELTIDGSTYQVSNFSPTGFQINLSETTTEPNGDSSVYTEELRFTKQ</sequence>
<evidence type="ECO:0008006" key="5">
    <source>
        <dbReference type="Google" id="ProtNLM"/>
    </source>
</evidence>
<dbReference type="RefSeq" id="WP_290253024.1">
    <property type="nucleotide sequence ID" value="NZ_JAUGQQ010000001.1"/>
</dbReference>
<reference evidence="3 4" key="1">
    <citation type="submission" date="2023-06" db="EMBL/GenBank/DDBJ databases">
        <authorList>
            <person name="Ye Y.-Q."/>
            <person name="Du Z.-J."/>
        </authorList>
    </citation>
    <scope>NUCLEOTIDE SEQUENCE [LARGE SCALE GENOMIC DNA]</scope>
    <source>
        <strain evidence="3 4">SDUM287046</strain>
    </source>
</reference>
<evidence type="ECO:0000256" key="2">
    <source>
        <dbReference type="SAM" id="SignalP"/>
    </source>
</evidence>
<protein>
    <recommendedName>
        <fullName evidence="5">Lipocalin-like domain-containing protein</fullName>
    </recommendedName>
</protein>
<gene>
    <name evidence="3" type="ORF">QRD02_00960</name>
</gene>
<dbReference type="EMBL" id="JAUGQQ010000001">
    <property type="protein sequence ID" value="MDN3722937.1"/>
    <property type="molecule type" value="Genomic_DNA"/>
</dbReference>
<feature type="chain" id="PRO_5046391069" description="Lipocalin-like domain-containing protein" evidence="2">
    <location>
        <begin position="22"/>
        <end position="172"/>
    </location>
</feature>
<feature type="compositionally biased region" description="Polar residues" evidence="1">
    <location>
        <begin position="150"/>
        <end position="163"/>
    </location>
</feature>
<feature type="signal peptide" evidence="2">
    <location>
        <begin position="1"/>
        <end position="21"/>
    </location>
</feature>